<feature type="region of interest" description="Disordered" evidence="1">
    <location>
        <begin position="76"/>
        <end position="107"/>
    </location>
</feature>
<dbReference type="Proteomes" id="UP000287166">
    <property type="component" value="Unassembled WGS sequence"/>
</dbReference>
<dbReference type="RefSeq" id="XP_027617303.1">
    <property type="nucleotide sequence ID" value="XM_027761502.1"/>
</dbReference>
<gene>
    <name evidence="3" type="ORF">SCP_0902690</name>
</gene>
<dbReference type="Gene3D" id="2.170.270.10">
    <property type="entry name" value="SET domain"/>
    <property type="match status" value="1"/>
</dbReference>
<dbReference type="SUPFAM" id="SSF82199">
    <property type="entry name" value="SET domain"/>
    <property type="match status" value="1"/>
</dbReference>
<dbReference type="InParanoid" id="A0A401GW19"/>
<dbReference type="STRING" id="139825.A0A401GW19"/>
<dbReference type="Pfam" id="PF00856">
    <property type="entry name" value="SET"/>
    <property type="match status" value="1"/>
</dbReference>
<dbReference type="PROSITE" id="PS50280">
    <property type="entry name" value="SET"/>
    <property type="match status" value="1"/>
</dbReference>
<dbReference type="PANTHER" id="PTHR12197:SF294">
    <property type="entry name" value="POTENTIAL PROTEIN LYSINE METHYLTRANSFERASE SET6"/>
    <property type="match status" value="1"/>
</dbReference>
<comment type="caution">
    <text evidence="3">The sequence shown here is derived from an EMBL/GenBank/DDBJ whole genome shotgun (WGS) entry which is preliminary data.</text>
</comment>
<sequence>MTTAPIPQATWQEGLRVQTDPRVGRTYHTTHAIPANSTVIEATTPYACTIWKQFRAEVCAECWRYDGGRRGFLTRRDDEGLHGPRVETSAPEEKGEKPGTILDHRERSGPSAGLWFCGEHCQSSWMTREGMDTLQLLRTLEEARRKKVKEKVNESAEAALAEKPALTRTDIEHAWDETRQKERSPKEVRRWREIQLDDFETDMARYVLLALVHLYREQGAQHLLPPDTGQMPAFEKPLSFGGATWREFEALQSNELRHLQTYPELLEDQIRIYQALQGRFGLGGRRRGDSAAEPAAAGLALNGEGGKHKHARVRNGKVETRVGRWEAGSLRGVGSVITVENVRMALGVDPGNSFGIWEVPITEESECLGFGVYPRPSLFNHHCMPNVKKERNGRVLRFITTRNVDADEELCISYGHVEQMDWRERRKELQEGWFFQCRCSRCVTDMATEREACGVGQLRPTLT</sequence>
<proteinExistence type="predicted"/>
<name>A0A401GW19_9APHY</name>
<reference evidence="3 4" key="1">
    <citation type="journal article" date="2018" name="Sci. Rep.">
        <title>Genome sequence of the cauliflower mushroom Sparassis crispa (Hanabiratake) and its association with beneficial usage.</title>
        <authorList>
            <person name="Kiyama R."/>
            <person name="Furutani Y."/>
            <person name="Kawaguchi K."/>
            <person name="Nakanishi T."/>
        </authorList>
    </citation>
    <scope>NUCLEOTIDE SEQUENCE [LARGE SCALE GENOMIC DNA]</scope>
</reference>
<evidence type="ECO:0000256" key="1">
    <source>
        <dbReference type="SAM" id="MobiDB-lite"/>
    </source>
</evidence>
<dbReference type="InterPro" id="IPR046341">
    <property type="entry name" value="SET_dom_sf"/>
</dbReference>
<dbReference type="PANTHER" id="PTHR12197">
    <property type="entry name" value="HISTONE-LYSINE N-METHYLTRANSFERASE SMYD"/>
    <property type="match status" value="1"/>
</dbReference>
<evidence type="ECO:0000313" key="3">
    <source>
        <dbReference type="EMBL" id="GBE86390.1"/>
    </source>
</evidence>
<dbReference type="OrthoDB" id="1028014at2759"/>
<evidence type="ECO:0000313" key="4">
    <source>
        <dbReference type="Proteomes" id="UP000287166"/>
    </source>
</evidence>
<accession>A0A401GW19</accession>
<feature type="domain" description="SET" evidence="2">
    <location>
        <begin position="316"/>
        <end position="415"/>
    </location>
</feature>
<organism evidence="3 4">
    <name type="scientific">Sparassis crispa</name>
    <dbReference type="NCBI Taxonomy" id="139825"/>
    <lineage>
        <taxon>Eukaryota</taxon>
        <taxon>Fungi</taxon>
        <taxon>Dikarya</taxon>
        <taxon>Basidiomycota</taxon>
        <taxon>Agaricomycotina</taxon>
        <taxon>Agaricomycetes</taxon>
        <taxon>Polyporales</taxon>
        <taxon>Sparassidaceae</taxon>
        <taxon>Sparassis</taxon>
    </lineage>
</organism>
<dbReference type="CDD" id="cd20071">
    <property type="entry name" value="SET_SMYD"/>
    <property type="match status" value="1"/>
</dbReference>
<dbReference type="InterPro" id="IPR050869">
    <property type="entry name" value="H3K4_H4K5_MeTrfase"/>
</dbReference>
<dbReference type="GeneID" id="38783307"/>
<keyword evidence="4" id="KW-1185">Reference proteome</keyword>
<dbReference type="InterPro" id="IPR001214">
    <property type="entry name" value="SET_dom"/>
</dbReference>
<evidence type="ECO:0000259" key="2">
    <source>
        <dbReference type="PROSITE" id="PS50280"/>
    </source>
</evidence>
<dbReference type="AlphaFoldDB" id="A0A401GW19"/>
<dbReference type="GO" id="GO:0005634">
    <property type="term" value="C:nucleus"/>
    <property type="evidence" value="ECO:0007669"/>
    <property type="project" value="TreeGrafter"/>
</dbReference>
<protein>
    <submittedName>
        <fullName evidence="3">SET domain-containing protein</fullName>
    </submittedName>
</protein>
<dbReference type="EMBL" id="BFAD01000009">
    <property type="protein sequence ID" value="GBE86390.1"/>
    <property type="molecule type" value="Genomic_DNA"/>
</dbReference>